<dbReference type="EMBL" id="LXQA010034845">
    <property type="protein sequence ID" value="MCH97390.1"/>
    <property type="molecule type" value="Genomic_DNA"/>
</dbReference>
<sequence length="156" mass="17507">MSRAKLLQVTRVVEREIKGMAVWVITDITNRVINMGRMGLVREMGLIGLWSKEVRRVGPQELVREVVLGQKCGGPFHPMHQCPDKQLRVLVMDEEENDEGEGKLLAVEVNEEEEGTDGEMSVMNLHHLGQLGQKGMCKPQSIQFKGTIHEVPVAIL</sequence>
<proteinExistence type="predicted"/>
<protein>
    <submittedName>
        <fullName evidence="1">Peptidase aspartic active site</fullName>
    </submittedName>
</protein>
<dbReference type="AlphaFoldDB" id="A0A392NC51"/>
<organism evidence="1 2">
    <name type="scientific">Trifolium medium</name>
    <dbReference type="NCBI Taxonomy" id="97028"/>
    <lineage>
        <taxon>Eukaryota</taxon>
        <taxon>Viridiplantae</taxon>
        <taxon>Streptophyta</taxon>
        <taxon>Embryophyta</taxon>
        <taxon>Tracheophyta</taxon>
        <taxon>Spermatophyta</taxon>
        <taxon>Magnoliopsida</taxon>
        <taxon>eudicotyledons</taxon>
        <taxon>Gunneridae</taxon>
        <taxon>Pentapetalae</taxon>
        <taxon>rosids</taxon>
        <taxon>fabids</taxon>
        <taxon>Fabales</taxon>
        <taxon>Fabaceae</taxon>
        <taxon>Papilionoideae</taxon>
        <taxon>50 kb inversion clade</taxon>
        <taxon>NPAAA clade</taxon>
        <taxon>Hologalegina</taxon>
        <taxon>IRL clade</taxon>
        <taxon>Trifolieae</taxon>
        <taxon>Trifolium</taxon>
    </lineage>
</organism>
<name>A0A392NC51_9FABA</name>
<keyword evidence="2" id="KW-1185">Reference proteome</keyword>
<reference evidence="1 2" key="1">
    <citation type="journal article" date="2018" name="Front. Plant Sci.">
        <title>Red Clover (Trifolium pratense) and Zigzag Clover (T. medium) - A Picture of Genomic Similarities and Differences.</title>
        <authorList>
            <person name="Dluhosova J."/>
            <person name="Istvanek J."/>
            <person name="Nedelnik J."/>
            <person name="Repkova J."/>
        </authorList>
    </citation>
    <scope>NUCLEOTIDE SEQUENCE [LARGE SCALE GENOMIC DNA]</scope>
    <source>
        <strain evidence="2">cv. 10/8</strain>
        <tissue evidence="1">Leaf</tissue>
    </source>
</reference>
<feature type="non-terminal residue" evidence="1">
    <location>
        <position position="156"/>
    </location>
</feature>
<evidence type="ECO:0000313" key="1">
    <source>
        <dbReference type="EMBL" id="MCH97390.1"/>
    </source>
</evidence>
<accession>A0A392NC51</accession>
<comment type="caution">
    <text evidence="1">The sequence shown here is derived from an EMBL/GenBank/DDBJ whole genome shotgun (WGS) entry which is preliminary data.</text>
</comment>
<dbReference type="Proteomes" id="UP000265520">
    <property type="component" value="Unassembled WGS sequence"/>
</dbReference>
<evidence type="ECO:0000313" key="2">
    <source>
        <dbReference type="Proteomes" id="UP000265520"/>
    </source>
</evidence>